<dbReference type="PANTHER" id="PTHR48081:SF33">
    <property type="entry name" value="KYNURENINE FORMAMIDASE"/>
    <property type="match status" value="1"/>
</dbReference>
<dbReference type="InterPro" id="IPR049492">
    <property type="entry name" value="BD-FAE-like_dom"/>
</dbReference>
<reference evidence="3 4" key="1">
    <citation type="submission" date="2022-03" db="EMBL/GenBank/DDBJ databases">
        <title>Survey of Intraspecific Variation of Edwardsiella anguillarum Isolates from Non-Anguillid Fish Host Originating from Varied Geographic Locations.</title>
        <authorList>
            <person name="Armwood A.R."/>
            <person name="Woodyard E."/>
            <person name="Waldbieser G.C."/>
            <person name="Camus A.C."/>
            <person name="Divya D."/>
            <person name="Tekedar H."/>
            <person name="Soto E."/>
            <person name="Stein C."/>
            <person name="Ucko M."/>
            <person name="Ware C."/>
            <person name="Griffin M.J."/>
        </authorList>
    </citation>
    <scope>NUCLEOTIDE SEQUENCE [LARGE SCALE GENOMIC DNA]</scope>
    <source>
        <strain evidence="3 4">R18-35-2</strain>
    </source>
</reference>
<evidence type="ECO:0000313" key="4">
    <source>
        <dbReference type="Proteomes" id="UP001238370"/>
    </source>
</evidence>
<feature type="domain" description="BD-FAE-like" evidence="2">
    <location>
        <begin position="26"/>
        <end position="78"/>
    </location>
</feature>
<keyword evidence="4" id="KW-1185">Reference proteome</keyword>
<evidence type="ECO:0000259" key="2">
    <source>
        <dbReference type="Pfam" id="PF20434"/>
    </source>
</evidence>
<dbReference type="SUPFAM" id="SSF53474">
    <property type="entry name" value="alpha/beta-Hydrolases"/>
    <property type="match status" value="1"/>
</dbReference>
<dbReference type="EMBL" id="CP094302">
    <property type="protein sequence ID" value="WHP82601.1"/>
    <property type="molecule type" value="Genomic_DNA"/>
</dbReference>
<dbReference type="Pfam" id="PF20434">
    <property type="entry name" value="BD-FAE"/>
    <property type="match status" value="1"/>
</dbReference>
<accession>A0ABY8SDB3</accession>
<protein>
    <submittedName>
        <fullName evidence="3">Alpha/beta hydrolase</fullName>
    </submittedName>
</protein>
<dbReference type="RefSeq" id="WP_237753724.1">
    <property type="nucleotide sequence ID" value="NZ_CP094302.2"/>
</dbReference>
<dbReference type="GO" id="GO:0016787">
    <property type="term" value="F:hydrolase activity"/>
    <property type="evidence" value="ECO:0007669"/>
    <property type="project" value="UniProtKB-KW"/>
</dbReference>
<gene>
    <name evidence="3" type="ORF">MQ095_12370</name>
</gene>
<evidence type="ECO:0000256" key="1">
    <source>
        <dbReference type="ARBA" id="ARBA00022801"/>
    </source>
</evidence>
<dbReference type="Gene3D" id="3.40.50.1820">
    <property type="entry name" value="alpha/beta hydrolase"/>
    <property type="match status" value="1"/>
</dbReference>
<evidence type="ECO:0000313" key="3">
    <source>
        <dbReference type="EMBL" id="WHP82601.1"/>
    </source>
</evidence>
<dbReference type="InterPro" id="IPR029058">
    <property type="entry name" value="AB_hydrolase_fold"/>
</dbReference>
<dbReference type="InterPro" id="IPR050300">
    <property type="entry name" value="GDXG_lipolytic_enzyme"/>
</dbReference>
<proteinExistence type="predicted"/>
<name>A0ABY8SDB3_9GAMM</name>
<dbReference type="Proteomes" id="UP001238370">
    <property type="component" value="Chromosome"/>
</dbReference>
<organism evidence="3 4">
    <name type="scientific">Edwardsiella anguillarum</name>
    <dbReference type="NCBI Taxonomy" id="1821960"/>
    <lineage>
        <taxon>Bacteria</taxon>
        <taxon>Pseudomonadati</taxon>
        <taxon>Pseudomonadota</taxon>
        <taxon>Gammaproteobacteria</taxon>
        <taxon>Enterobacterales</taxon>
        <taxon>Hafniaceae</taxon>
        <taxon>Edwardsiella</taxon>
    </lineage>
</organism>
<keyword evidence="1 3" id="KW-0378">Hydrolase</keyword>
<sequence>MVDTGVHNVKRMPVRWLPRSPVMVWPYTLAPVATVAEIVHEVRSAVAWLYFHGEPFGIDPARIFIIGSSAGAHLCSSLVSEGWHNRYRLPEDAIKGVLAMSGIYDFRLLCDIFSNELLHLSLEQAKSVSPIFLCLRKPLRKNFYQCRW</sequence>
<dbReference type="PANTHER" id="PTHR48081">
    <property type="entry name" value="AB HYDROLASE SUPERFAMILY PROTEIN C4A8.06C"/>
    <property type="match status" value="1"/>
</dbReference>